<protein>
    <submittedName>
        <fullName evidence="11">Scavenger receptor cysteine-rich domain superfamily protein</fullName>
    </submittedName>
</protein>
<feature type="domain" description="SRCR" evidence="10">
    <location>
        <begin position="17"/>
        <end position="52"/>
    </location>
</feature>
<proteinExistence type="predicted"/>
<dbReference type="SMART" id="SM00202">
    <property type="entry name" value="SR"/>
    <property type="match status" value="1"/>
</dbReference>
<keyword evidence="8" id="KW-0325">Glycoprotein</keyword>
<keyword evidence="7 9" id="KW-1015">Disulfide bond</keyword>
<dbReference type="Gene3D" id="3.10.250.10">
    <property type="entry name" value="SRCR-like domain"/>
    <property type="match status" value="2"/>
</dbReference>
<evidence type="ECO:0000256" key="4">
    <source>
        <dbReference type="ARBA" id="ARBA00022737"/>
    </source>
</evidence>
<evidence type="ECO:0000259" key="10">
    <source>
        <dbReference type="PROSITE" id="PS50287"/>
    </source>
</evidence>
<dbReference type="Pfam" id="PF00530">
    <property type="entry name" value="SRCR"/>
    <property type="match status" value="1"/>
</dbReference>
<evidence type="ECO:0000256" key="1">
    <source>
        <dbReference type="ARBA" id="ARBA00004167"/>
    </source>
</evidence>
<dbReference type="PROSITE" id="PS50287">
    <property type="entry name" value="SRCR_2"/>
    <property type="match status" value="2"/>
</dbReference>
<reference evidence="11" key="1">
    <citation type="submission" date="2023-03" db="EMBL/GenBank/DDBJ databases">
        <authorList>
            <person name="Steffen K."/>
            <person name="Cardenas P."/>
        </authorList>
    </citation>
    <scope>NUCLEOTIDE SEQUENCE</scope>
</reference>
<dbReference type="InterPro" id="IPR036772">
    <property type="entry name" value="SRCR-like_dom_sf"/>
</dbReference>
<accession>A0AA35W4Z2</accession>
<dbReference type="PANTHER" id="PTHR19331">
    <property type="entry name" value="SCAVENGER RECEPTOR DOMAIN-CONTAINING"/>
    <property type="match status" value="1"/>
</dbReference>
<evidence type="ECO:0000256" key="5">
    <source>
        <dbReference type="ARBA" id="ARBA00022989"/>
    </source>
</evidence>
<name>A0AA35W4Z2_GEOBA</name>
<evidence type="ECO:0000313" key="11">
    <source>
        <dbReference type="EMBL" id="CAI7994213.1"/>
    </source>
</evidence>
<gene>
    <name evidence="11" type="ORF">GBAR_LOCUS1410</name>
</gene>
<feature type="domain" description="SRCR" evidence="10">
    <location>
        <begin position="63"/>
        <end position="170"/>
    </location>
</feature>
<feature type="disulfide bond" evidence="9">
    <location>
        <begin position="20"/>
        <end position="30"/>
    </location>
</feature>
<keyword evidence="12" id="KW-1185">Reference proteome</keyword>
<evidence type="ECO:0000256" key="7">
    <source>
        <dbReference type="ARBA" id="ARBA00023157"/>
    </source>
</evidence>
<evidence type="ECO:0000256" key="3">
    <source>
        <dbReference type="ARBA" id="ARBA00022729"/>
    </source>
</evidence>
<dbReference type="InterPro" id="IPR001190">
    <property type="entry name" value="SRCR"/>
</dbReference>
<dbReference type="PRINTS" id="PR00258">
    <property type="entry name" value="SPERACTRCPTR"/>
</dbReference>
<comment type="subcellular location">
    <subcellularLocation>
        <location evidence="1">Membrane</location>
        <topology evidence="1">Single-pass membrane protein</topology>
    </subcellularLocation>
</comment>
<evidence type="ECO:0000256" key="2">
    <source>
        <dbReference type="ARBA" id="ARBA00022692"/>
    </source>
</evidence>
<keyword evidence="4" id="KW-0677">Repeat</keyword>
<dbReference type="FunFam" id="3.10.250.10:FF:000016">
    <property type="entry name" value="Scavenger receptor cysteine-rich protein type 12"/>
    <property type="match status" value="1"/>
</dbReference>
<evidence type="ECO:0000256" key="8">
    <source>
        <dbReference type="ARBA" id="ARBA00023180"/>
    </source>
</evidence>
<dbReference type="Proteomes" id="UP001174909">
    <property type="component" value="Unassembled WGS sequence"/>
</dbReference>
<dbReference type="SUPFAM" id="SSF56487">
    <property type="entry name" value="SRCR-like"/>
    <property type="match status" value="2"/>
</dbReference>
<evidence type="ECO:0000256" key="9">
    <source>
        <dbReference type="PROSITE-ProRule" id="PRU00196"/>
    </source>
</evidence>
<keyword evidence="11" id="KW-0675">Receptor</keyword>
<evidence type="ECO:0000256" key="6">
    <source>
        <dbReference type="ARBA" id="ARBA00023136"/>
    </source>
</evidence>
<dbReference type="AlphaFoldDB" id="A0AA35W4Z2"/>
<keyword evidence="6" id="KW-0472">Membrane</keyword>
<comment type="caution">
    <text evidence="11">The sequence shown here is derived from an EMBL/GenBank/DDBJ whole genome shotgun (WGS) entry which is preliminary data.</text>
</comment>
<sequence length="268" mass="29181">MQCLVLGHQHSLFSSSNVECSGNESNITECSHSDVNSVGVCLHADDVGVICEGPPGSCRDGDIRVQGGTVGTVDSVSGNIEVCYTGLWGTVCAATGDWTNENAQVACRQLGYAEVETTEVRPLQSGDFHLQSLLSGVNCSGSEKRLADCHHDGVDLADTTGCARAFVRCLKANSYSSHSRKFIKYCSQHSSHHRWQCWSYCFSVTDISDCSCHWYTYCPQRTSCQEEDELQSGECKTESFRLSHSTVVHHTLTQDVKVTLLHSVGAQG</sequence>
<dbReference type="GO" id="GO:0016020">
    <property type="term" value="C:membrane"/>
    <property type="evidence" value="ECO:0007669"/>
    <property type="project" value="UniProtKB-SubCell"/>
</dbReference>
<keyword evidence="3" id="KW-0732">Signal</keyword>
<keyword evidence="2" id="KW-0812">Transmembrane</keyword>
<organism evidence="11 12">
    <name type="scientific">Geodia barretti</name>
    <name type="common">Barrett's horny sponge</name>
    <dbReference type="NCBI Taxonomy" id="519541"/>
    <lineage>
        <taxon>Eukaryota</taxon>
        <taxon>Metazoa</taxon>
        <taxon>Porifera</taxon>
        <taxon>Demospongiae</taxon>
        <taxon>Heteroscleromorpha</taxon>
        <taxon>Tetractinellida</taxon>
        <taxon>Astrophorina</taxon>
        <taxon>Geodiidae</taxon>
        <taxon>Geodia</taxon>
    </lineage>
</organism>
<comment type="caution">
    <text evidence="9">Lacks conserved residue(s) required for the propagation of feature annotation.</text>
</comment>
<keyword evidence="5" id="KW-1133">Transmembrane helix</keyword>
<feature type="disulfide bond" evidence="9">
    <location>
        <begin position="139"/>
        <end position="149"/>
    </location>
</feature>
<evidence type="ECO:0000313" key="12">
    <source>
        <dbReference type="Proteomes" id="UP001174909"/>
    </source>
</evidence>
<dbReference type="EMBL" id="CASHTH010000209">
    <property type="protein sequence ID" value="CAI7994213.1"/>
    <property type="molecule type" value="Genomic_DNA"/>
</dbReference>